<feature type="domain" description="SHOCT" evidence="1">
    <location>
        <begin position="48"/>
        <end position="74"/>
    </location>
</feature>
<protein>
    <submittedName>
        <fullName evidence="2">SHOCT domain-containing protein</fullName>
    </submittedName>
</protein>
<evidence type="ECO:0000259" key="1">
    <source>
        <dbReference type="Pfam" id="PF09851"/>
    </source>
</evidence>
<evidence type="ECO:0000313" key="2">
    <source>
        <dbReference type="EMBL" id="MCR6545780.1"/>
    </source>
</evidence>
<name>A0ABT1Y4H4_9FIRM</name>
<sequence length="77" mass="8803">MMGYGMMGYGMAVAMFLWWAILLGGIFLGCYGITLLIRNKNNTTNSNEALEKLKVRYVMGEISQEEYTEKKQLLQVK</sequence>
<gene>
    <name evidence="2" type="ORF">NVS47_09710</name>
</gene>
<proteinExistence type="predicted"/>
<comment type="caution">
    <text evidence="2">The sequence shown here is derived from an EMBL/GenBank/DDBJ whole genome shotgun (WGS) entry which is preliminary data.</text>
</comment>
<keyword evidence="3" id="KW-1185">Reference proteome</keyword>
<evidence type="ECO:0000313" key="3">
    <source>
        <dbReference type="Proteomes" id="UP001524944"/>
    </source>
</evidence>
<reference evidence="2 3" key="1">
    <citation type="submission" date="2022-08" db="EMBL/GenBank/DDBJ databases">
        <title>Proteogenomics of the novel Dehalobacterium formicoaceticum strain EZ94 highlights a key role of methyltransferases during anaerobic dichloromethane degradation.</title>
        <authorList>
            <person name="Wasmund K."/>
        </authorList>
    </citation>
    <scope>NUCLEOTIDE SEQUENCE [LARGE SCALE GENOMIC DNA]</scope>
    <source>
        <strain evidence="2 3">EZ94</strain>
    </source>
</reference>
<dbReference type="EMBL" id="JANPWE010000004">
    <property type="protein sequence ID" value="MCR6545780.1"/>
    <property type="molecule type" value="Genomic_DNA"/>
</dbReference>
<dbReference type="RefSeq" id="WP_157677450.1">
    <property type="nucleotide sequence ID" value="NZ_CP022121.1"/>
</dbReference>
<organism evidence="2 3">
    <name type="scientific">Dehalobacterium formicoaceticum</name>
    <dbReference type="NCBI Taxonomy" id="51515"/>
    <lineage>
        <taxon>Bacteria</taxon>
        <taxon>Bacillati</taxon>
        <taxon>Bacillota</taxon>
        <taxon>Clostridia</taxon>
        <taxon>Eubacteriales</taxon>
        <taxon>Peptococcaceae</taxon>
        <taxon>Dehalobacterium</taxon>
    </lineage>
</organism>
<accession>A0ABT1Y4H4</accession>
<dbReference type="Pfam" id="PF09851">
    <property type="entry name" value="SHOCT"/>
    <property type="match status" value="1"/>
</dbReference>
<dbReference type="InterPro" id="IPR018649">
    <property type="entry name" value="SHOCT"/>
</dbReference>
<dbReference type="Proteomes" id="UP001524944">
    <property type="component" value="Unassembled WGS sequence"/>
</dbReference>